<reference evidence="1 2" key="1">
    <citation type="submission" date="2018-07" db="EMBL/GenBank/DDBJ databases">
        <title>Genomic Encyclopedia of Type Strains, Phase IV (KMG-IV): sequencing the most valuable type-strain genomes for metagenomic binning, comparative biology and taxonomic classification.</title>
        <authorList>
            <person name="Goeker M."/>
        </authorList>
    </citation>
    <scope>NUCLEOTIDE SEQUENCE [LARGE SCALE GENOMIC DNA]</scope>
    <source>
        <strain evidence="1 2">DSM 21634</strain>
    </source>
</reference>
<accession>A0A368XUY4</accession>
<organism evidence="1 2">
    <name type="scientific">Pseudorhodoferax soli</name>
    <dbReference type="NCBI Taxonomy" id="545864"/>
    <lineage>
        <taxon>Bacteria</taxon>
        <taxon>Pseudomonadati</taxon>
        <taxon>Pseudomonadota</taxon>
        <taxon>Betaproteobacteria</taxon>
        <taxon>Burkholderiales</taxon>
        <taxon>Comamonadaceae</taxon>
    </lineage>
</organism>
<dbReference type="Proteomes" id="UP000252884">
    <property type="component" value="Unassembled WGS sequence"/>
</dbReference>
<protein>
    <submittedName>
        <fullName evidence="1">Uncharacterized protein</fullName>
    </submittedName>
</protein>
<gene>
    <name evidence="1" type="ORF">DES41_105289</name>
</gene>
<evidence type="ECO:0000313" key="2">
    <source>
        <dbReference type="Proteomes" id="UP000252884"/>
    </source>
</evidence>
<comment type="caution">
    <text evidence="1">The sequence shown here is derived from an EMBL/GenBank/DDBJ whole genome shotgun (WGS) entry which is preliminary data.</text>
</comment>
<dbReference type="AlphaFoldDB" id="A0A368XUY4"/>
<sequence>MGLNRQPSTRLLKIREGSEAETKCVIYIPGVSFHLPSQLLTPAEAQCAADELLGLRRRVEWSDTAVNMATVSLAPDGAVAVHLLGSMERHPSVAAFLQAYGLTMSGKDASERQQTA</sequence>
<proteinExistence type="predicted"/>
<keyword evidence="2" id="KW-1185">Reference proteome</keyword>
<dbReference type="EMBL" id="QPJK01000005">
    <property type="protein sequence ID" value="RCW70347.1"/>
    <property type="molecule type" value="Genomic_DNA"/>
</dbReference>
<evidence type="ECO:0000313" key="1">
    <source>
        <dbReference type="EMBL" id="RCW70347.1"/>
    </source>
</evidence>
<name>A0A368XUY4_9BURK</name>